<sequence length="47" mass="5609">MQFSTDLWKVHFLKKWTSTIFFPNNRVFLPLYADHRLLWLAFGGHGA</sequence>
<accession>A0A382RFZ3</accession>
<name>A0A382RFZ3_9ZZZZ</name>
<protein>
    <submittedName>
        <fullName evidence="1">Uncharacterized protein</fullName>
    </submittedName>
</protein>
<dbReference type="EMBL" id="UINC01121147">
    <property type="protein sequence ID" value="SVC96095.1"/>
    <property type="molecule type" value="Genomic_DNA"/>
</dbReference>
<proteinExistence type="predicted"/>
<evidence type="ECO:0000313" key="1">
    <source>
        <dbReference type="EMBL" id="SVC96095.1"/>
    </source>
</evidence>
<dbReference type="AlphaFoldDB" id="A0A382RFZ3"/>
<reference evidence="1" key="1">
    <citation type="submission" date="2018-05" db="EMBL/GenBank/DDBJ databases">
        <authorList>
            <person name="Lanie J.A."/>
            <person name="Ng W.-L."/>
            <person name="Kazmierczak K.M."/>
            <person name="Andrzejewski T.M."/>
            <person name="Davidsen T.M."/>
            <person name="Wayne K.J."/>
            <person name="Tettelin H."/>
            <person name="Glass J.I."/>
            <person name="Rusch D."/>
            <person name="Podicherti R."/>
            <person name="Tsui H.-C.T."/>
            <person name="Winkler M.E."/>
        </authorList>
    </citation>
    <scope>NUCLEOTIDE SEQUENCE</scope>
</reference>
<organism evidence="1">
    <name type="scientific">marine metagenome</name>
    <dbReference type="NCBI Taxonomy" id="408172"/>
    <lineage>
        <taxon>unclassified sequences</taxon>
        <taxon>metagenomes</taxon>
        <taxon>ecological metagenomes</taxon>
    </lineage>
</organism>
<gene>
    <name evidence="1" type="ORF">METZ01_LOCUS348949</name>
</gene>